<dbReference type="Proteomes" id="UP001157502">
    <property type="component" value="Chromosome 7"/>
</dbReference>
<reference evidence="1" key="1">
    <citation type="submission" date="2021-05" db="EMBL/GenBank/DDBJ databases">
        <authorList>
            <person name="Pan Q."/>
            <person name="Jouanno E."/>
            <person name="Zahm M."/>
            <person name="Klopp C."/>
            <person name="Cabau C."/>
            <person name="Louis A."/>
            <person name="Berthelot C."/>
            <person name="Parey E."/>
            <person name="Roest Crollius H."/>
            <person name="Montfort J."/>
            <person name="Robinson-Rechavi M."/>
            <person name="Bouchez O."/>
            <person name="Lampietro C."/>
            <person name="Lopez Roques C."/>
            <person name="Donnadieu C."/>
            <person name="Postlethwait J."/>
            <person name="Bobe J."/>
            <person name="Dillon D."/>
            <person name="Chandos A."/>
            <person name="von Hippel F."/>
            <person name="Guiguen Y."/>
        </authorList>
    </citation>
    <scope>NUCLEOTIDE SEQUENCE</scope>
    <source>
        <strain evidence="1">YG-Jan2019</strain>
    </source>
</reference>
<comment type="caution">
    <text evidence="1">The sequence shown here is derived from an EMBL/GenBank/DDBJ whole genome shotgun (WGS) entry which is preliminary data.</text>
</comment>
<accession>A0ACC2GYZ5</accession>
<dbReference type="EMBL" id="CM055734">
    <property type="protein sequence ID" value="KAJ8008906.1"/>
    <property type="molecule type" value="Genomic_DNA"/>
</dbReference>
<sequence>MDHKMERSKDMADWGVKKAKLAVAVAVIKSKPPGTSGRQHAEYLARMLRSQDEAWKTKYQQLQEEVLRLRQELHLSRMLAKPKNNGDDVCDLLSQDPTGPGSSRDLLNSDMDSGCGTDLTETPRPTPDPASPHVTGAPDLQTSGPCEAEPQGGDAALPHMQFLQSLLGLSGADGVAAGVEVGELGPGGDGSVVSDSVCRLLTCLVAACGDHTPQPLLGHASRVAARAVDSWLGHRQPPALFAAHVEGVLEELVGALLRNDQINRFGVQERLAECLVLLGGSCFLRSLIIRHVLSEINQMAEHLWITCQGESSEEPSRFDVSQYENSFYLFRLLERLLQAGQGSPGVRGGTSQPWIPELGALQDSMEQSLIRLSDDFPLFVLYMWRVWPLLTPPSDTNTANT</sequence>
<name>A0ACC2GYZ5_DALPE</name>
<gene>
    <name evidence="1" type="ORF">DPEC_G00083290</name>
</gene>
<keyword evidence="2" id="KW-1185">Reference proteome</keyword>
<protein>
    <submittedName>
        <fullName evidence="1">Uncharacterized protein</fullName>
    </submittedName>
</protein>
<proteinExistence type="predicted"/>
<organism evidence="1 2">
    <name type="scientific">Dallia pectoralis</name>
    <name type="common">Alaska blackfish</name>
    <dbReference type="NCBI Taxonomy" id="75939"/>
    <lineage>
        <taxon>Eukaryota</taxon>
        <taxon>Metazoa</taxon>
        <taxon>Chordata</taxon>
        <taxon>Craniata</taxon>
        <taxon>Vertebrata</taxon>
        <taxon>Euteleostomi</taxon>
        <taxon>Actinopterygii</taxon>
        <taxon>Neopterygii</taxon>
        <taxon>Teleostei</taxon>
        <taxon>Protacanthopterygii</taxon>
        <taxon>Esociformes</taxon>
        <taxon>Umbridae</taxon>
        <taxon>Dallia</taxon>
    </lineage>
</organism>
<evidence type="ECO:0000313" key="2">
    <source>
        <dbReference type="Proteomes" id="UP001157502"/>
    </source>
</evidence>
<evidence type="ECO:0000313" key="1">
    <source>
        <dbReference type="EMBL" id="KAJ8008906.1"/>
    </source>
</evidence>